<evidence type="ECO:0000313" key="8">
    <source>
        <dbReference type="EMBL" id="ETN44951.1"/>
    </source>
</evidence>
<dbReference type="VEuPathDB" id="FungiDB:HMPREF1541_09826"/>
<evidence type="ECO:0000256" key="6">
    <source>
        <dbReference type="SAM" id="MobiDB-lite"/>
    </source>
</evidence>
<keyword evidence="2" id="KW-0805">Transcription regulation</keyword>
<dbReference type="PRINTS" id="PR00755">
    <property type="entry name" value="AFLATOXINBRP"/>
</dbReference>
<feature type="region of interest" description="Disordered" evidence="6">
    <location>
        <begin position="161"/>
        <end position="230"/>
    </location>
</feature>
<feature type="compositionally biased region" description="Low complexity" evidence="6">
    <location>
        <begin position="38"/>
        <end position="100"/>
    </location>
</feature>
<feature type="compositionally biased region" description="Basic and acidic residues" evidence="6">
    <location>
        <begin position="170"/>
        <end position="182"/>
    </location>
</feature>
<dbReference type="InParanoid" id="W2S8C2"/>
<dbReference type="SUPFAM" id="SSF57701">
    <property type="entry name" value="Zn2/Cys6 DNA-binding domain"/>
    <property type="match status" value="1"/>
</dbReference>
<dbReference type="GeneID" id="19977165"/>
<feature type="compositionally biased region" description="Polar residues" evidence="6">
    <location>
        <begin position="1"/>
        <end position="11"/>
    </location>
</feature>
<dbReference type="GO" id="GO:0005634">
    <property type="term" value="C:nucleus"/>
    <property type="evidence" value="ECO:0007669"/>
    <property type="project" value="InterPro"/>
</dbReference>
<dbReference type="Proteomes" id="UP000030752">
    <property type="component" value="Unassembled WGS sequence"/>
</dbReference>
<dbReference type="GO" id="GO:0045122">
    <property type="term" value="P:aflatoxin biosynthetic process"/>
    <property type="evidence" value="ECO:0007669"/>
    <property type="project" value="InterPro"/>
</dbReference>
<dbReference type="AlphaFoldDB" id="W2S8C2"/>
<dbReference type="GO" id="GO:0003677">
    <property type="term" value="F:DNA binding"/>
    <property type="evidence" value="ECO:0007669"/>
    <property type="project" value="UniProtKB-KW"/>
</dbReference>
<dbReference type="PANTHER" id="PTHR31069:SF31">
    <property type="entry name" value="MONODICTYPHENONE CLUSTER TRANSCRIPTION FACTOR-RELATED"/>
    <property type="match status" value="1"/>
</dbReference>
<protein>
    <recommendedName>
        <fullName evidence="7">Zn(2)-C6 fungal-type domain-containing protein</fullName>
    </recommendedName>
</protein>
<dbReference type="Gene3D" id="4.10.240.10">
    <property type="entry name" value="Zn(2)-C6 fungal-type DNA-binding domain"/>
    <property type="match status" value="1"/>
</dbReference>
<evidence type="ECO:0000256" key="2">
    <source>
        <dbReference type="ARBA" id="ARBA00023015"/>
    </source>
</evidence>
<evidence type="ECO:0000259" key="7">
    <source>
        <dbReference type="PROSITE" id="PS50048"/>
    </source>
</evidence>
<dbReference type="HOGENOM" id="CLU_419775_0_0_1"/>
<name>W2S8C2_CYPE1</name>
<dbReference type="EMBL" id="KB822713">
    <property type="protein sequence ID" value="ETN44951.1"/>
    <property type="molecule type" value="Genomic_DNA"/>
</dbReference>
<organism evidence="8 9">
    <name type="scientific">Cyphellophora europaea (strain CBS 101466)</name>
    <name type="common">Phialophora europaea</name>
    <dbReference type="NCBI Taxonomy" id="1220924"/>
    <lineage>
        <taxon>Eukaryota</taxon>
        <taxon>Fungi</taxon>
        <taxon>Dikarya</taxon>
        <taxon>Ascomycota</taxon>
        <taxon>Pezizomycotina</taxon>
        <taxon>Eurotiomycetes</taxon>
        <taxon>Chaetothyriomycetidae</taxon>
        <taxon>Chaetothyriales</taxon>
        <taxon>Cyphellophoraceae</taxon>
        <taxon>Cyphellophora</taxon>
    </lineage>
</organism>
<dbReference type="InterPro" id="IPR036864">
    <property type="entry name" value="Zn2-C6_fun-type_DNA-bd_sf"/>
</dbReference>
<dbReference type="Pfam" id="PF00172">
    <property type="entry name" value="Zn_clus"/>
    <property type="match status" value="1"/>
</dbReference>
<dbReference type="GO" id="GO:0008270">
    <property type="term" value="F:zinc ion binding"/>
    <property type="evidence" value="ECO:0007669"/>
    <property type="project" value="InterPro"/>
</dbReference>
<keyword evidence="3" id="KW-0238">DNA-binding</keyword>
<dbReference type="SMART" id="SM00066">
    <property type="entry name" value="GAL4"/>
    <property type="match status" value="1"/>
</dbReference>
<gene>
    <name evidence="8" type="ORF">HMPREF1541_09826</name>
</gene>
<dbReference type="Pfam" id="PF08493">
    <property type="entry name" value="AflR"/>
    <property type="match status" value="1"/>
</dbReference>
<dbReference type="GO" id="GO:0000981">
    <property type="term" value="F:DNA-binding transcription factor activity, RNA polymerase II-specific"/>
    <property type="evidence" value="ECO:0007669"/>
    <property type="project" value="InterPro"/>
</dbReference>
<evidence type="ECO:0000256" key="4">
    <source>
        <dbReference type="ARBA" id="ARBA00023163"/>
    </source>
</evidence>
<keyword evidence="9" id="KW-1185">Reference proteome</keyword>
<dbReference type="eggNOG" id="ENOG502RJXE">
    <property type="taxonomic scope" value="Eukaryota"/>
</dbReference>
<feature type="domain" description="Zn(2)-C6 fungal-type" evidence="7">
    <location>
        <begin position="119"/>
        <end position="149"/>
    </location>
</feature>
<dbReference type="CDD" id="cd00067">
    <property type="entry name" value="GAL4"/>
    <property type="match status" value="1"/>
</dbReference>
<dbReference type="PANTHER" id="PTHR31069">
    <property type="entry name" value="OLEATE-ACTIVATED TRANSCRIPTION FACTOR 1-RELATED"/>
    <property type="match status" value="1"/>
</dbReference>
<evidence type="ECO:0000256" key="1">
    <source>
        <dbReference type="ARBA" id="ARBA00022723"/>
    </source>
</evidence>
<evidence type="ECO:0000313" key="9">
    <source>
        <dbReference type="Proteomes" id="UP000030752"/>
    </source>
</evidence>
<keyword evidence="5" id="KW-0539">Nucleus</keyword>
<dbReference type="PROSITE" id="PS50048">
    <property type="entry name" value="ZN2_CY6_FUNGAL_2"/>
    <property type="match status" value="1"/>
</dbReference>
<dbReference type="InterPro" id="IPR001138">
    <property type="entry name" value="Zn2Cys6_DnaBD"/>
</dbReference>
<keyword evidence="1" id="KW-0479">Metal-binding</keyword>
<sequence length="653" mass="68562">MEVMMGNSTSLPLDAPSHPRLYTPPYDQPDSLPFHIDATSTASSTSSSLSTSTSAATTTTTKPTSTDASLETIATTTRASPSSPPAASKAPTKPSRSSHPCPRPRPRQRRHHPAKLKLSCDQCAQRKIRCPRDQPVCERCAKHGLECRYSVAQRYGKPKKAVSAAVEQNRGGKEEGEEKGEFAGDGTRGTSGFGGEKKSEGFRNGGADADAGDDSGTEARTQAAEEQARWHVRMRAVEGLGSDEDRRDGSVSPPMTARIAATRSHGGPRVETEATAHSVGETDTFAITATQFLHLSPMLSASAADTTTATAAVLPSIEAMEQTSPVLSSSAYTSDASFQSCTIRTRTPLTPPAEPVPVVIGYGDDDSFSRWPETAPAASSMSEWDYMDGGVDEASNGMTGVATDGCGDSTTAAAATRGGATQQAALQTTLPMFPSGPAAATAIWGRDCFQRVCEAFQTLKQTHEAAASATAATACLLEPPVTTAAAQFVLTPDYVGSMLQTTCHVIEEAAAILQCPCHRTAKVRCALTMLLLEVVSSYEELGKQLRRKRAVEGAFGSASSYVGGRTGNRAAGPDAEMGVGPSGGMFVPPVAVGTTMLNQCESAAMLAEFMLSKIRRIQGMTKMLSVGNTPSSLQSEIVLDSAEDLLEALKAEM</sequence>
<dbReference type="RefSeq" id="XP_008712721.1">
    <property type="nucleotide sequence ID" value="XM_008714499.1"/>
</dbReference>
<evidence type="ECO:0000256" key="5">
    <source>
        <dbReference type="ARBA" id="ARBA00023242"/>
    </source>
</evidence>
<feature type="region of interest" description="Disordered" evidence="6">
    <location>
        <begin position="1"/>
        <end position="118"/>
    </location>
</feature>
<dbReference type="InterPro" id="IPR050675">
    <property type="entry name" value="OAF3"/>
</dbReference>
<proteinExistence type="predicted"/>
<dbReference type="OrthoDB" id="4356994at2759"/>
<accession>W2S8C2</accession>
<dbReference type="PROSITE" id="PS00463">
    <property type="entry name" value="ZN2_CY6_FUNGAL_1"/>
    <property type="match status" value="1"/>
</dbReference>
<evidence type="ECO:0000256" key="3">
    <source>
        <dbReference type="ARBA" id="ARBA00023125"/>
    </source>
</evidence>
<dbReference type="InterPro" id="IPR013700">
    <property type="entry name" value="AflR"/>
</dbReference>
<keyword evidence="4" id="KW-0804">Transcription</keyword>
<reference evidence="8 9" key="1">
    <citation type="submission" date="2013-03" db="EMBL/GenBank/DDBJ databases">
        <title>The Genome Sequence of Phialophora europaea CBS 101466.</title>
        <authorList>
            <consortium name="The Broad Institute Genomics Platform"/>
            <person name="Cuomo C."/>
            <person name="de Hoog S."/>
            <person name="Gorbushina A."/>
            <person name="Walker B."/>
            <person name="Young S.K."/>
            <person name="Zeng Q."/>
            <person name="Gargeya S."/>
            <person name="Fitzgerald M."/>
            <person name="Haas B."/>
            <person name="Abouelleil A."/>
            <person name="Allen A.W."/>
            <person name="Alvarado L."/>
            <person name="Arachchi H.M."/>
            <person name="Berlin A.M."/>
            <person name="Chapman S.B."/>
            <person name="Gainer-Dewar J."/>
            <person name="Goldberg J."/>
            <person name="Griggs A."/>
            <person name="Gujja S."/>
            <person name="Hansen M."/>
            <person name="Howarth C."/>
            <person name="Imamovic A."/>
            <person name="Ireland A."/>
            <person name="Larimer J."/>
            <person name="McCowan C."/>
            <person name="Murphy C."/>
            <person name="Pearson M."/>
            <person name="Poon T.W."/>
            <person name="Priest M."/>
            <person name="Roberts A."/>
            <person name="Saif S."/>
            <person name="Shea T."/>
            <person name="Sisk P."/>
            <person name="Sykes S."/>
            <person name="Wortman J."/>
            <person name="Nusbaum C."/>
            <person name="Birren B."/>
        </authorList>
    </citation>
    <scope>NUCLEOTIDE SEQUENCE [LARGE SCALE GENOMIC DNA]</scope>
    <source>
        <strain evidence="8 9">CBS 101466</strain>
    </source>
</reference>
<feature type="compositionally biased region" description="Basic residues" evidence="6">
    <location>
        <begin position="102"/>
        <end position="115"/>
    </location>
</feature>